<feature type="coiled-coil region" evidence="1">
    <location>
        <begin position="100"/>
        <end position="127"/>
    </location>
</feature>
<keyword evidence="1" id="KW-0175">Coiled coil</keyword>
<gene>
    <name evidence="2" type="ORF">SAMN02745910_01593</name>
</gene>
<feature type="coiled-coil region" evidence="1">
    <location>
        <begin position="3"/>
        <end position="30"/>
    </location>
</feature>
<reference evidence="2 3" key="1">
    <citation type="submission" date="2016-10" db="EMBL/GenBank/DDBJ databases">
        <authorList>
            <person name="Varghese N."/>
            <person name="Submissions S."/>
        </authorList>
    </citation>
    <scope>NUCLEOTIDE SEQUENCE [LARGE SCALE GENOMIC DNA]</scope>
    <source>
        <strain evidence="2 3">DSM 13796</strain>
    </source>
</reference>
<dbReference type="Proteomes" id="UP000182762">
    <property type="component" value="Unassembled WGS sequence"/>
</dbReference>
<keyword evidence="3" id="KW-1185">Reference proteome</keyword>
<comment type="caution">
    <text evidence="2">The sequence shown here is derived from an EMBL/GenBank/DDBJ whole genome shotgun (WGS) entry which is preliminary data.</text>
</comment>
<accession>A0A1I5YV18</accession>
<proteinExistence type="predicted"/>
<organism evidence="2 3">
    <name type="scientific">Priestia endophytica DSM 13796</name>
    <dbReference type="NCBI Taxonomy" id="1121089"/>
    <lineage>
        <taxon>Bacteria</taxon>
        <taxon>Bacillati</taxon>
        <taxon>Bacillota</taxon>
        <taxon>Bacilli</taxon>
        <taxon>Bacillales</taxon>
        <taxon>Bacillaceae</taxon>
        <taxon>Priestia</taxon>
    </lineage>
</organism>
<dbReference type="EMBL" id="FOXX01000003">
    <property type="protein sequence ID" value="SFQ48108.1"/>
    <property type="molecule type" value="Genomic_DNA"/>
</dbReference>
<evidence type="ECO:0000313" key="3">
    <source>
        <dbReference type="Proteomes" id="UP000182762"/>
    </source>
</evidence>
<protein>
    <submittedName>
        <fullName evidence="2">Uncharacterized protein</fullName>
    </submittedName>
</protein>
<dbReference type="GeneID" id="93710293"/>
<evidence type="ECO:0000256" key="1">
    <source>
        <dbReference type="SAM" id="Coils"/>
    </source>
</evidence>
<name>A0A1I5YV18_9BACI</name>
<evidence type="ECO:0000313" key="2">
    <source>
        <dbReference type="EMBL" id="SFQ48108.1"/>
    </source>
</evidence>
<sequence>MNKENYIEAREELQRSLTNISNAYISLNQDLMEQRKTIKEVNIGYRELLKQYTSCLEDMKKLAVPEQYNNNHQSALKTVPMFIESVEMLLKKARFDEEALKLSFAKRKQAEIEMNTLENKLKETEKASIA</sequence>
<dbReference type="RefSeq" id="WP_061805179.1">
    <property type="nucleotide sequence ID" value="NZ_FOXX01000003.1"/>
</dbReference>